<dbReference type="GeneID" id="70128516"/>
<accession>A0A9P8UTG2</accession>
<comment type="caution">
    <text evidence="2">The sequence shown here is derived from an EMBL/GenBank/DDBJ whole genome shotgun (WGS) entry which is preliminary data.</text>
</comment>
<dbReference type="Proteomes" id="UP000758603">
    <property type="component" value="Unassembled WGS sequence"/>
</dbReference>
<gene>
    <name evidence="2" type="ORF">BKA67DRAFT_532948</name>
</gene>
<organism evidence="2 3">
    <name type="scientific">Truncatella angustata</name>
    <dbReference type="NCBI Taxonomy" id="152316"/>
    <lineage>
        <taxon>Eukaryota</taxon>
        <taxon>Fungi</taxon>
        <taxon>Dikarya</taxon>
        <taxon>Ascomycota</taxon>
        <taxon>Pezizomycotina</taxon>
        <taxon>Sordariomycetes</taxon>
        <taxon>Xylariomycetidae</taxon>
        <taxon>Amphisphaeriales</taxon>
        <taxon>Sporocadaceae</taxon>
        <taxon>Truncatella</taxon>
    </lineage>
</organism>
<reference evidence="2" key="1">
    <citation type="journal article" date="2021" name="Nat. Commun.">
        <title>Genetic determinants of endophytism in the Arabidopsis root mycobiome.</title>
        <authorList>
            <person name="Mesny F."/>
            <person name="Miyauchi S."/>
            <person name="Thiergart T."/>
            <person name="Pickel B."/>
            <person name="Atanasova L."/>
            <person name="Karlsson M."/>
            <person name="Huettel B."/>
            <person name="Barry K.W."/>
            <person name="Haridas S."/>
            <person name="Chen C."/>
            <person name="Bauer D."/>
            <person name="Andreopoulos W."/>
            <person name="Pangilinan J."/>
            <person name="LaButti K."/>
            <person name="Riley R."/>
            <person name="Lipzen A."/>
            <person name="Clum A."/>
            <person name="Drula E."/>
            <person name="Henrissat B."/>
            <person name="Kohler A."/>
            <person name="Grigoriev I.V."/>
            <person name="Martin F.M."/>
            <person name="Hacquard S."/>
        </authorList>
    </citation>
    <scope>NUCLEOTIDE SEQUENCE</scope>
    <source>
        <strain evidence="2">MPI-SDFR-AT-0073</strain>
    </source>
</reference>
<feature type="region of interest" description="Disordered" evidence="1">
    <location>
        <begin position="33"/>
        <end position="72"/>
    </location>
</feature>
<dbReference type="AlphaFoldDB" id="A0A9P8UTG2"/>
<protein>
    <submittedName>
        <fullName evidence="2">Uncharacterized protein</fullName>
    </submittedName>
</protein>
<dbReference type="EMBL" id="JAGPXC010000002">
    <property type="protein sequence ID" value="KAH6657757.1"/>
    <property type="molecule type" value="Genomic_DNA"/>
</dbReference>
<dbReference type="RefSeq" id="XP_045961991.1">
    <property type="nucleotide sequence ID" value="XM_046099624.1"/>
</dbReference>
<sequence>MPRIPTTVTNFHSKEAQTKTVNKLRVLISGFKKQPAHGKVETEEVPVKNWLPEDSHATPHEGRQRDSMSHTPNSVVRHAMQQQYRAGAKSGSGNNNQAPDSLTGIPHIPYVRIPRRQTFALCLGYTASRLGLSTAARRAQKLFIEQRWAFCPGLPGGFKGSEVPRGFCFQTIRHCLYRYCNPPSHLVWKPNPPKTQKARQPIFGPSLVQYTSCDNGIVSTTVQRNQ</sequence>
<evidence type="ECO:0000256" key="1">
    <source>
        <dbReference type="SAM" id="MobiDB-lite"/>
    </source>
</evidence>
<evidence type="ECO:0000313" key="3">
    <source>
        <dbReference type="Proteomes" id="UP000758603"/>
    </source>
</evidence>
<keyword evidence="3" id="KW-1185">Reference proteome</keyword>
<feature type="compositionally biased region" description="Basic and acidic residues" evidence="1">
    <location>
        <begin position="38"/>
        <end position="68"/>
    </location>
</feature>
<evidence type="ECO:0000313" key="2">
    <source>
        <dbReference type="EMBL" id="KAH6657757.1"/>
    </source>
</evidence>
<name>A0A9P8UTG2_9PEZI</name>
<proteinExistence type="predicted"/>